<protein>
    <submittedName>
        <fullName evidence="4">Uncharacterized protein</fullName>
    </submittedName>
</protein>
<evidence type="ECO:0000256" key="3">
    <source>
        <dbReference type="SAM" id="MobiDB-lite"/>
    </source>
</evidence>
<dbReference type="VEuPathDB" id="TriTrypDB:TcCLB.506941.260"/>
<gene>
    <name evidence="4" type="ORF">C4B63_18g295</name>
</gene>
<dbReference type="Gene3D" id="1.25.40.10">
    <property type="entry name" value="Tetratricopeptide repeat domain"/>
    <property type="match status" value="1"/>
</dbReference>
<evidence type="ECO:0000313" key="5">
    <source>
        <dbReference type="Proteomes" id="UP000246121"/>
    </source>
</evidence>
<evidence type="ECO:0000256" key="2">
    <source>
        <dbReference type="ARBA" id="ARBA00022803"/>
    </source>
</evidence>
<dbReference type="VEuPathDB" id="TriTrypDB:C3747_249g27"/>
<feature type="region of interest" description="Disordered" evidence="3">
    <location>
        <begin position="1"/>
        <end position="36"/>
    </location>
</feature>
<dbReference type="InterPro" id="IPR011990">
    <property type="entry name" value="TPR-like_helical_dom_sf"/>
</dbReference>
<dbReference type="VEuPathDB" id="TriTrypDB:TCSYLVIO_003279"/>
<dbReference type="VEuPathDB" id="TriTrypDB:ECC02_000078"/>
<organism evidence="4 5">
    <name type="scientific">Trypanosoma cruzi</name>
    <dbReference type="NCBI Taxonomy" id="5693"/>
    <lineage>
        <taxon>Eukaryota</taxon>
        <taxon>Discoba</taxon>
        <taxon>Euglenozoa</taxon>
        <taxon>Kinetoplastea</taxon>
        <taxon>Metakinetoplastina</taxon>
        <taxon>Trypanosomatida</taxon>
        <taxon>Trypanosomatidae</taxon>
        <taxon>Trypanosoma</taxon>
        <taxon>Schizotrypanum</taxon>
    </lineage>
</organism>
<sequence length="646" mass="72390">MQKPPPADPSWSDEEELDRNGSGRDSSSDESEWGTVTRDFRINGILGDEEGGGLLGGDDEKQLYLPEPVVSLTTTLKPELPRLSAENLPTGCHVWVVDEDDVHLLLREHWDDSYRAVCNGRLCGTVVRHSVNVTLVSFYDEHLEMNYGLSLPRICLSNVPVESYNRSPGGSNRLIQSCFGLGNLDPRAVRFREDAAAPKVNRQFYESLSVMEVQVPQSLPQLAAVQKSLSEGAYEEALKLLDKLPLNAVNRVDILVLRSRANIFLGRYEEALKDALEAIEEEPRWVKGNLAAARAFSGLCKFEKAAQQIHRAMLLLPHSHELHKIGELNSFMLGLQMGLPRNDLDLFLDSQYAKRLVSSRRFKKDEIVYKGDQVIFAMESIFSTPSGRCCVCLKTEGKMMRVPVDLDGNSSEELACYCSVECQQRSSLFFVMELGRHRVAVERARDLISCTLPQRVNQVSLDLTYMATRLFLMICVTHDRLLSIRRSQRRLNDVSNSNASGEESDQSAASDKTEFLPLQAALKHLGVYPLPTDQLSPSARDKMYVLYNTLTAFFSDKDKQTYSSALFYALCEYVRTFAVAVNVREAESMLYYLPKVMGAIRHVEASEANCTVVINENGTDIALVASRDILPNEMLSVPDWNAHNTG</sequence>
<dbReference type="VEuPathDB" id="TriTrypDB:TcCL_NonESM06839"/>
<dbReference type="VEuPathDB" id="TriTrypDB:TcG_05784"/>
<dbReference type="PANTHER" id="PTHR22904">
    <property type="entry name" value="TPR REPEAT CONTAINING PROTEIN"/>
    <property type="match status" value="1"/>
</dbReference>
<dbReference type="AlphaFoldDB" id="A0A2V2VN42"/>
<evidence type="ECO:0000313" key="4">
    <source>
        <dbReference type="EMBL" id="PWU96638.1"/>
    </source>
</evidence>
<comment type="caution">
    <text evidence="4">The sequence shown here is derived from an EMBL/GenBank/DDBJ whole genome shotgun (WGS) entry which is preliminary data.</text>
</comment>
<dbReference type="VEuPathDB" id="TriTrypDB:TCDM_06368"/>
<name>A0A2V2VN42_TRYCR</name>
<dbReference type="Proteomes" id="UP000246121">
    <property type="component" value="Unassembled WGS sequence"/>
</dbReference>
<dbReference type="VEuPathDB" id="TriTrypDB:TcBrA4_0028610"/>
<dbReference type="VEuPathDB" id="TriTrypDB:Tc_MARK_1995"/>
<reference evidence="4 5" key="1">
    <citation type="journal article" date="2018" name="Microb. Genom.">
        <title>Expanding an expanded genome: long-read sequencing of Trypanosoma cruzi.</title>
        <authorList>
            <person name="Berna L."/>
            <person name="Rodriguez M."/>
            <person name="Chiribao M.L."/>
            <person name="Parodi-Talice A."/>
            <person name="Pita S."/>
            <person name="Rijo G."/>
            <person name="Alvarez-Valin F."/>
            <person name="Robello C."/>
        </authorList>
    </citation>
    <scope>NUCLEOTIDE SEQUENCE [LARGE SCALE GENOMIC DNA]</scope>
    <source>
        <strain evidence="4 5">Dm28c</strain>
    </source>
</reference>
<dbReference type="VEuPathDB" id="TriTrypDB:BCY84_01061"/>
<dbReference type="GO" id="GO:0051879">
    <property type="term" value="F:Hsp90 protein binding"/>
    <property type="evidence" value="ECO:0007669"/>
    <property type="project" value="TreeGrafter"/>
</dbReference>
<dbReference type="OrthoDB" id="433738at2759"/>
<dbReference type="VEuPathDB" id="TriTrypDB:C4B63_18g295"/>
<evidence type="ECO:0000256" key="1">
    <source>
        <dbReference type="ARBA" id="ARBA00022737"/>
    </source>
</evidence>
<keyword evidence="2" id="KW-0802">TPR repeat</keyword>
<dbReference type="VEuPathDB" id="TriTrypDB:TcYC6_0097460"/>
<proteinExistence type="predicted"/>
<accession>A0A2V2VN42</accession>
<dbReference type="VEuPathDB" id="TriTrypDB:TcCLB.507029.10"/>
<dbReference type="PANTHER" id="PTHR22904:SF523">
    <property type="entry name" value="STRESS-INDUCED-PHOSPHOPROTEIN 1"/>
    <property type="match status" value="1"/>
</dbReference>
<dbReference type="SUPFAM" id="SSF48452">
    <property type="entry name" value="TPR-like"/>
    <property type="match status" value="1"/>
</dbReference>
<dbReference type="EMBL" id="PRFA01000018">
    <property type="protein sequence ID" value="PWU96638.1"/>
    <property type="molecule type" value="Genomic_DNA"/>
</dbReference>
<keyword evidence="1" id="KW-0677">Repeat</keyword>